<gene>
    <name evidence="1" type="ORF">OVN521_LOCUS44147</name>
</gene>
<comment type="caution">
    <text evidence="1">The sequence shown here is derived from an EMBL/GenBank/DDBJ whole genome shotgun (WGS) entry which is preliminary data.</text>
</comment>
<feature type="non-terminal residue" evidence="1">
    <location>
        <position position="84"/>
    </location>
</feature>
<reference evidence="1" key="1">
    <citation type="submission" date="2021-02" db="EMBL/GenBank/DDBJ databases">
        <authorList>
            <person name="Nowell W R."/>
        </authorList>
    </citation>
    <scope>NUCLEOTIDE SEQUENCE</scope>
</reference>
<keyword evidence="2" id="KW-1185">Reference proteome</keyword>
<dbReference type="AlphaFoldDB" id="A0A821A8R7"/>
<feature type="non-terminal residue" evidence="1">
    <location>
        <position position="1"/>
    </location>
</feature>
<organism evidence="1 2">
    <name type="scientific">Rotaria magnacalcarata</name>
    <dbReference type="NCBI Taxonomy" id="392030"/>
    <lineage>
        <taxon>Eukaryota</taxon>
        <taxon>Metazoa</taxon>
        <taxon>Spiralia</taxon>
        <taxon>Gnathifera</taxon>
        <taxon>Rotifera</taxon>
        <taxon>Eurotatoria</taxon>
        <taxon>Bdelloidea</taxon>
        <taxon>Philodinida</taxon>
        <taxon>Philodinidae</taxon>
        <taxon>Rotaria</taxon>
    </lineage>
</organism>
<sequence length="84" mass="10099">MNSTIPFDEINTNMMEYLMNQTELVCKGQKINTNKNEKMFESKEEIIKKNLINRIEQYEQEQFDIFANMVGNCGTRLNWWQLEL</sequence>
<protein>
    <submittedName>
        <fullName evidence="1">Uncharacterized protein</fullName>
    </submittedName>
</protein>
<accession>A0A821A8R7</accession>
<name>A0A821A8R7_9BILA</name>
<evidence type="ECO:0000313" key="1">
    <source>
        <dbReference type="EMBL" id="CAF4573463.1"/>
    </source>
</evidence>
<evidence type="ECO:0000313" key="2">
    <source>
        <dbReference type="Proteomes" id="UP000663866"/>
    </source>
</evidence>
<dbReference type="EMBL" id="CAJOBG010065908">
    <property type="protein sequence ID" value="CAF4573463.1"/>
    <property type="molecule type" value="Genomic_DNA"/>
</dbReference>
<proteinExistence type="predicted"/>
<dbReference type="Proteomes" id="UP000663866">
    <property type="component" value="Unassembled WGS sequence"/>
</dbReference>